<sequence>MPSKLVDYDPFANNGKLVDYDPFAENKPVKPRSYGEAVTDVGAGLVSGLGSLVQLPGQLYGLGTGNFEDTGLLGLGKAIQKKGESWKSEELKGLEAARAQKIKEAEKQGWWEEFKTAAGETLKNPALLTSFLAEQAPQLLVPFGIGKGASAAVMGRKLAAGFAEKKAAEEAGKFGVKAAIGAGSVQQGADIGTDTYEEVYRTQVAKGVDPATAKQTALNLARASGASAALISLLSQRLPGAKTLEESFLGVPGKTGRIVGGIKGLLGEAGQEMVEEGGGKFGQNLAVREVNPEQDLFKGVGTAAGLAAIGGGAFGAVGGIGRRPAAPEAAPAPETKPPQQQPLLLPAPQQEIMDMRQHDPVMNPLGNFVDADLKGILTDDQIKFINEDRKNNGKPPLSSYSIEDVQDAINNSSNTPEAKQGALDALLAFKTGYDGSTPIGQQEVLEMAGKKNVETNTSGFTDFLRRTTGNDDLNTMSPPQLYAAWQALGSLDESPSLRVLPNGTNALRFSEDQYKTALADFEAAYEGEGFDRVTAIEAIKAATGLTQDNDAEALYRTAVRNGDLEEETVKTESGLDTLVHFAGQPAALPEKMDIRHKAFKQGEEPSYYEIRNHLVPQGRADTAEEAQSMLEEQTKVNLDLAKAHEQEAAAVQKEIDANNQILAVQRGAGYYDTDGYRVLEASLIAKNRELQKRLDVHLNTAKNFSNPLTIVPVGTKPKIGKKHVVYEEGKPTASFETKAQAEEHAIQKLSDEKLQEIIDNAPKEKGVVPKRLAHAASQELKRRRGELPEGIQVKRSFKPEVSQAADNIRRDLLPFLKKIGLESVGLRIVESINNGTADGTYAEKLITLAMDTSKETGGPMGALRHESIHALKELGAFTQDEWRVLQNKAKSEWVKKFISDRGLMEGYRKVFKGDPKAFEEFIQEEAIAEAFRYFNNTNPPAGMVGNLFNRLGKFFEALKNAFKGAGFKTSDDVFQSIEQGKIKPTVEAKGEAKMSLRRPAVRGEIEISTQNASGANAKYDPISDMLSIDQEAVEEAMADNPEMKERTIDAILSYGFIPINTPREDAIRVFKENIVNNLKFLYKKVPQEIRDRSKLWYDGANRLAEEMAVTYGVTLRQVAGVMAAMSPQKDWFQNVSMAERALDILTKQGDSSWTPQMLEYANSYVMETKDIAEREKRQIDFDRIKEVAAKGTKLKDMSVKDASRFVRAFDEAFNSREYRIVTPEGGFGDLVRNDDGKPSTMMWSTYVPIEKTIRIFRNGSRSNVSQQLGFEHKIRSFYNNIAKPDSVLDHVTIDTHAVAAALMEALAGTDIPVKHNFGGTGKNKNIGVGGTYGIIADAYREAAKEFNISAREMQSITWEAVRGLFSEEIKKGLKKPIRAEWDKYRTGQQSFEATRDRIVEIAREKRKKDKEVDIPPPDWVGTDEGQFISKGGASYDKEFKPEGGVRLREINEIRQKTTVNLSAATSSILGIREIYEDAMKGNAKAYEVLQRVAESRLKYLLQGTKAKIKIEYAKGVYQSDREPSIAATITFNESDKENVLAALGWFAYNFNQQQVHVRTGTSKKDIYKYSDGSFAVPIYTIKFEEGRKFTNEEIGVFLRETGLTGFSVGQEAIQTYFVPEQGNTKAQEKARYEEFANGVRRLNELAGRSGQKASGKFERLYVYGDGGIAYDTIRGDIPSKTQSDQATARLIAEYVKEGAVKPSPQKPLTKSQEENQKLFAKVFEALPVLDLKLPLTRRIYAAMAEELIRQYKALPIKVELVPNTPYANSAAMREDVSLNNWLRVQNTDKDNFGPKGKDFSNHPLLKDSGLKDVRGKPLLINDLLRAVHDYFAHNISEAEFGPRGEWAAWRNHMAVTNNPLARWGITMETRAQNSWQNFRKEAEGIPVKDRPYAEQKASTPPVFFTLTGDEDVDAPMMEFIKGLSEKEKLGSLSTESPLAKDVLKKTNRAEEGKKFSLRVVPKTPEITKFMGKTTHPDLIDENGNPRMWLHGTARDITEFRPKQAGSIFLTRDPMFAEGFTDMSEAYMAEEYITDQLKNLDKDSREYKHLVRVAKLAAKNVGMLPKYRAEFNRDVEEKGLLQALKENAGVRDQMTMDIKDTKLESKANIMPLIVRSEKPWDYTRPDQVAEVLEYAIENSKTDKEKEHWKTEGKYLAQGIWTVVEHPLIQEAIKKFGYDGFFVKEHGIRNFAVYNPAHVKSATGNRGTFDITNPDIRYSLRAPKTAEFKRWFGDSKVVDADGNPMVVYHGTTNDFAKFEASQAGKSTGHRTAGWGFFFSSNPQVAEIFAGKFSDLKKGTEFGFTSPQGLDKARVALGLKPKNVRRVVIKEAEFEDSFRTGGNLMPVYLSIDTPKEISAEDFIDRFVSGTEDPKAFVENAYNSGYDGIVIRAGKDAKYKWEGSEYSSDAWVAFDPTQIKSATGNRGTFSPTNPDIRYSIRANLNPTVNTMIDNTTYAREQKGWFERLGSAFAPGSAEKYRQAFVNRYAAIERQSKQIAERFGNQELFADVSAIAATLMSDRAAGVTAATFKRGVPVFRNGFTTVDDSVPGLMEVLDPLVQMKDPEAFRVFQFYAATRRGSRLNAQGVNTQFTQAEIAEGRRLEAQFPEFKKVFDDYQNWNKAFVKYMVDTGVITPQQGIVYTQNADYVPFYRQMNGEDVAGPSIFYNLGNVKPPKKLKGGTEKIGDFLETLVQNSRAAIESGMRNEAANRVVRDAVRLGTAVPTSVTSGVDIVTVHQGGQKIHYQVDDPLLIEAMKGMNLGQLPFMGLLSAPANLLRSIVTKDPGYMLANLLRDSLSSWVTSGTKTKPLVDSFTEFAKAVVNKSPEAAALARAGMTGYEFTGDVQATAEKFRKELLKGTSKTVLGTAAAPVKLLIKALEQGTHASDMATRAAVYKRVLAETGNEAEAIYQAMEVLNFSRRGNSAVIRILSAAIPFMNSRIQGLDVLYRAGFGKSAMENRERQQRAFIMRGLTLMGLSLAYWFAVHDDDDYKKLTEEEKDNNWIIPGLEVDGKPFKFPIPFEVGLIFKTFPERVAQLASGEDGFRDFAKSTARGITNTLWINPIPQAALPVVEAMANYSFYTQSTIVGQGKAGLLPEKQVNQNTTEIAKGIGETFGVSPIKVDHAIRGYFGGIGMYAATALDSILSSQGDKVDATQKVSQMPVIKRFIATDKGTINQFYELKDKVDATVQTLNNLKRTDPEEIRRFVEDNKGTLALKNYVNLIGKHLQKVHRARDAVNASKTMDADQKRETLDRLHEVEVKLTANAKEMRMKFSD</sequence>
<dbReference type="InterPro" id="IPR049522">
    <property type="entry name" value="ART-PolyVal_dom"/>
</dbReference>
<feature type="domain" description="Large polyvalent protein associated" evidence="2">
    <location>
        <begin position="2984"/>
        <end position="3160"/>
    </location>
</feature>
<dbReference type="EMBL" id="LR796296">
    <property type="protein sequence ID" value="CAB4134693.1"/>
    <property type="molecule type" value="Genomic_DNA"/>
</dbReference>
<accession>A0A6J5LMT8</accession>
<feature type="domain" description="ART-PolyVal-like" evidence="1">
    <location>
        <begin position="2237"/>
        <end position="2288"/>
    </location>
</feature>
<gene>
    <name evidence="3" type="ORF">UFOVP274_44</name>
</gene>
<protein>
    <submittedName>
        <fullName evidence="3">Uncharacterized protein</fullName>
    </submittedName>
</protein>
<dbReference type="Pfam" id="PF23802">
    <property type="entry name" value="DUF7178"/>
    <property type="match status" value="2"/>
</dbReference>
<evidence type="ECO:0000259" key="1">
    <source>
        <dbReference type="Pfam" id="PF18760"/>
    </source>
</evidence>
<proteinExistence type="predicted"/>
<organism evidence="3">
    <name type="scientific">uncultured Caudovirales phage</name>
    <dbReference type="NCBI Taxonomy" id="2100421"/>
    <lineage>
        <taxon>Viruses</taxon>
        <taxon>Duplodnaviria</taxon>
        <taxon>Heunggongvirae</taxon>
        <taxon>Uroviricota</taxon>
        <taxon>Caudoviricetes</taxon>
        <taxon>Peduoviridae</taxon>
        <taxon>Maltschvirus</taxon>
        <taxon>Maltschvirus maltsch</taxon>
    </lineage>
</organism>
<reference evidence="3" key="1">
    <citation type="submission" date="2020-04" db="EMBL/GenBank/DDBJ databases">
        <authorList>
            <person name="Chiriac C."/>
            <person name="Salcher M."/>
            <person name="Ghai R."/>
            <person name="Kavagutti S V."/>
        </authorList>
    </citation>
    <scope>NUCLEOTIDE SEQUENCE</scope>
</reference>
<dbReference type="InterPro" id="IPR040561">
    <property type="entry name" value="LPD38"/>
</dbReference>
<dbReference type="Pfam" id="PF18760">
    <property type="entry name" value="ART-PolyVal"/>
    <property type="match status" value="1"/>
</dbReference>
<evidence type="ECO:0000259" key="2">
    <source>
        <dbReference type="Pfam" id="PF18857"/>
    </source>
</evidence>
<evidence type="ECO:0000313" key="3">
    <source>
        <dbReference type="EMBL" id="CAB4134693.1"/>
    </source>
</evidence>
<dbReference type="Pfam" id="PF18857">
    <property type="entry name" value="LPD38"/>
    <property type="match status" value="1"/>
</dbReference>
<name>A0A6J5LMT8_9CAUD</name>
<dbReference type="InterPro" id="IPR055602">
    <property type="entry name" value="DUF7178"/>
</dbReference>